<evidence type="ECO:0000313" key="2">
    <source>
        <dbReference type="EMBL" id="TFV38019.1"/>
    </source>
</evidence>
<sequence length="108" mass="11891">MGWDAKDIGLLTRLWSSGQSAAQIARRLGCSRNAVCGMLTRQGLKRGHKPPTARPKIRPSPKLKPTSAACTRPVAKKVSRKAPERQQPKQFSKQQLYEILAEAVKNTG</sequence>
<evidence type="ECO:0000256" key="1">
    <source>
        <dbReference type="SAM" id="MobiDB-lite"/>
    </source>
</evidence>
<reference evidence="2 3" key="1">
    <citation type="submission" date="2019-03" db="EMBL/GenBank/DDBJ databases">
        <title>Bradyrhizobium strains diversity isolated from Chamaecrista fasciculata.</title>
        <authorList>
            <person name="Urquiaga M.C.O."/>
            <person name="Hungria M."/>
            <person name="Delamuta J.R.M."/>
        </authorList>
    </citation>
    <scope>NUCLEOTIDE SEQUENCE [LARGE SCALE GENOMIC DNA]</scope>
    <source>
        <strain evidence="2 3">CNPSo 3424</strain>
    </source>
</reference>
<dbReference type="OrthoDB" id="9798071at2"/>
<dbReference type="AlphaFoldDB" id="A0A4Y9L594"/>
<dbReference type="EMBL" id="SPQU01000007">
    <property type="protein sequence ID" value="TFV38019.1"/>
    <property type="molecule type" value="Genomic_DNA"/>
</dbReference>
<comment type="caution">
    <text evidence="2">The sequence shown here is derived from an EMBL/GenBank/DDBJ whole genome shotgun (WGS) entry which is preliminary data.</text>
</comment>
<proteinExistence type="predicted"/>
<dbReference type="Proteomes" id="UP000298225">
    <property type="component" value="Unassembled WGS sequence"/>
</dbReference>
<dbReference type="Gene3D" id="1.10.10.60">
    <property type="entry name" value="Homeodomain-like"/>
    <property type="match status" value="1"/>
</dbReference>
<keyword evidence="3" id="KW-1185">Reference proteome</keyword>
<dbReference type="InterPro" id="IPR011681">
    <property type="entry name" value="GcrA"/>
</dbReference>
<feature type="region of interest" description="Disordered" evidence="1">
    <location>
        <begin position="42"/>
        <end position="92"/>
    </location>
</feature>
<feature type="compositionally biased region" description="Basic residues" evidence="1">
    <location>
        <begin position="43"/>
        <end position="61"/>
    </location>
</feature>
<organism evidence="2 3">
    <name type="scientific">Bradyrhizobium frederickii</name>
    <dbReference type="NCBI Taxonomy" id="2560054"/>
    <lineage>
        <taxon>Bacteria</taxon>
        <taxon>Pseudomonadati</taxon>
        <taxon>Pseudomonadota</taxon>
        <taxon>Alphaproteobacteria</taxon>
        <taxon>Hyphomicrobiales</taxon>
        <taxon>Nitrobacteraceae</taxon>
        <taxon>Bradyrhizobium</taxon>
    </lineage>
</organism>
<gene>
    <name evidence="2" type="ORF">E4K66_16445</name>
</gene>
<protein>
    <submittedName>
        <fullName evidence="2">GcrA cell cycle regulator</fullName>
    </submittedName>
</protein>
<dbReference type="Pfam" id="PF07750">
    <property type="entry name" value="GcrA"/>
    <property type="match status" value="1"/>
</dbReference>
<dbReference type="RefSeq" id="WP_126255638.1">
    <property type="nucleotide sequence ID" value="NZ_SPQU01000007.1"/>
</dbReference>
<accession>A0A4Y9L594</accession>
<evidence type="ECO:0000313" key="3">
    <source>
        <dbReference type="Proteomes" id="UP000298225"/>
    </source>
</evidence>
<name>A0A4Y9L594_9BRAD</name>